<dbReference type="Pfam" id="PF01467">
    <property type="entry name" value="CTP_transf_like"/>
    <property type="match status" value="1"/>
</dbReference>
<organism evidence="11 12">
    <name type="scientific">Phakopsora pachyrhizi</name>
    <name type="common">Asian soybean rust disease fungus</name>
    <dbReference type="NCBI Taxonomy" id="170000"/>
    <lineage>
        <taxon>Eukaryota</taxon>
        <taxon>Fungi</taxon>
        <taxon>Dikarya</taxon>
        <taxon>Basidiomycota</taxon>
        <taxon>Pucciniomycotina</taxon>
        <taxon>Pucciniomycetes</taxon>
        <taxon>Pucciniales</taxon>
        <taxon>Phakopsoraceae</taxon>
        <taxon>Phakopsora</taxon>
    </lineage>
</organism>
<feature type="compositionally biased region" description="Polar residues" evidence="9">
    <location>
        <begin position="105"/>
        <end position="114"/>
    </location>
</feature>
<evidence type="ECO:0000256" key="1">
    <source>
        <dbReference type="ARBA" id="ARBA00010101"/>
    </source>
</evidence>
<evidence type="ECO:0000256" key="6">
    <source>
        <dbReference type="ARBA" id="ARBA00023209"/>
    </source>
</evidence>
<evidence type="ECO:0000256" key="4">
    <source>
        <dbReference type="ARBA" id="ARBA00022695"/>
    </source>
</evidence>
<feature type="compositionally biased region" description="Acidic residues" evidence="9">
    <location>
        <begin position="40"/>
        <end position="56"/>
    </location>
</feature>
<feature type="compositionally biased region" description="Polar residues" evidence="9">
    <location>
        <begin position="57"/>
        <end position="69"/>
    </location>
</feature>
<keyword evidence="5" id="KW-0443">Lipid metabolism</keyword>
<dbReference type="EC" id="2.7.7.15" evidence="8"/>
<name>A0AAV0BAP7_PHAPC</name>
<dbReference type="InterPro" id="IPR045049">
    <property type="entry name" value="Pcy1-like"/>
</dbReference>
<dbReference type="GO" id="GO:0005635">
    <property type="term" value="C:nuclear envelope"/>
    <property type="evidence" value="ECO:0007669"/>
    <property type="project" value="TreeGrafter"/>
</dbReference>
<dbReference type="NCBIfam" id="TIGR00125">
    <property type="entry name" value="cyt_tran_rel"/>
    <property type="match status" value="1"/>
</dbReference>
<dbReference type="Gene3D" id="3.40.50.620">
    <property type="entry name" value="HUPs"/>
    <property type="match status" value="1"/>
</dbReference>
<dbReference type="Proteomes" id="UP001153365">
    <property type="component" value="Unassembled WGS sequence"/>
</dbReference>
<dbReference type="FunFam" id="3.40.50.620:FF:000172">
    <property type="entry name" value="Related to choline-phosphate cytidylyltransferase"/>
    <property type="match status" value="1"/>
</dbReference>
<feature type="region of interest" description="Disordered" evidence="9">
    <location>
        <begin position="442"/>
        <end position="478"/>
    </location>
</feature>
<gene>
    <name evidence="11" type="ORF">PPACK8108_LOCUS18351</name>
</gene>
<dbReference type="InterPro" id="IPR004821">
    <property type="entry name" value="Cyt_trans-like"/>
</dbReference>
<keyword evidence="6" id="KW-0594">Phospholipid biosynthesis</keyword>
<reference evidence="11" key="1">
    <citation type="submission" date="2022-06" db="EMBL/GenBank/DDBJ databases">
        <authorList>
            <consortium name="SYNGENTA / RWTH Aachen University"/>
        </authorList>
    </citation>
    <scope>NUCLEOTIDE SEQUENCE</scope>
</reference>
<evidence type="ECO:0000256" key="7">
    <source>
        <dbReference type="ARBA" id="ARBA00023264"/>
    </source>
</evidence>
<keyword evidence="3" id="KW-0808">Transferase</keyword>
<keyword evidence="2" id="KW-0444">Lipid biosynthesis</keyword>
<feature type="region of interest" description="Disordered" evidence="9">
    <location>
        <begin position="1"/>
        <end position="231"/>
    </location>
</feature>
<dbReference type="InterPro" id="IPR041723">
    <property type="entry name" value="CCT"/>
</dbReference>
<keyword evidence="4 11" id="KW-0548">Nucleotidyltransferase</keyword>
<comment type="caution">
    <text evidence="11">The sequence shown here is derived from an EMBL/GenBank/DDBJ whole genome shotgun (WGS) entry which is preliminary data.</text>
</comment>
<feature type="domain" description="Cytidyltransferase-like" evidence="10">
    <location>
        <begin position="274"/>
        <end position="401"/>
    </location>
</feature>
<evidence type="ECO:0000256" key="8">
    <source>
        <dbReference type="ARBA" id="ARBA00026101"/>
    </source>
</evidence>
<dbReference type="SUPFAM" id="SSF52374">
    <property type="entry name" value="Nucleotidylyl transferase"/>
    <property type="match status" value="1"/>
</dbReference>
<evidence type="ECO:0000313" key="12">
    <source>
        <dbReference type="Proteomes" id="UP001153365"/>
    </source>
</evidence>
<comment type="similarity">
    <text evidence="1">Belongs to the cytidylyltransferase family.</text>
</comment>
<accession>A0AAV0BAP7</accession>
<dbReference type="GO" id="GO:0004105">
    <property type="term" value="F:choline-phosphate cytidylyltransferase activity"/>
    <property type="evidence" value="ECO:0007669"/>
    <property type="project" value="UniProtKB-EC"/>
</dbReference>
<keyword evidence="12" id="KW-1185">Reference proteome</keyword>
<sequence>MLSLPKPPTTIVTPPAPVTKRRRRSGKGQGDSSREASAESNDETATDNDPMADDTDTASMTSPRPTGTQFRHRSNFEDGRPPPAPHHRHKRQASLATTATAAVTSGISMLNSKDSGPVPLDGIEKDASLESGIDSGTSTYDGDVSSAPGPASKRGNQKGLAPNIIRQSDCSGDSRKGSIPGSSLSQMSWEPHEAAEQPPISPVSAGLKVISTPKPQPLSKTTTYSNLPPAPHGILSRLAPEELQAKMQDAILNSITQRNYTIRPPPADRPVRIYADGVYDLFHYGHALQLRQCKLFFPQVYLMVGVCSDELVRKYKASPVLNSAERYESVANCKWVDEVIEDAPWQVDASFIEKHKIDYVAHDEEPYQSVDSDDVYAYAKSQGKFLPTRRTDGVSTSELLQRIVGGYVEGVYDNKLEKIGAPELCSSNRAFSDSGSGINRGLGASGGGGYKTPVVNSSSPKAPIDSEMDDGTAIVNEQ</sequence>
<evidence type="ECO:0000256" key="5">
    <source>
        <dbReference type="ARBA" id="ARBA00023098"/>
    </source>
</evidence>
<dbReference type="EMBL" id="CALTRL010005286">
    <property type="protein sequence ID" value="CAH7684270.1"/>
    <property type="molecule type" value="Genomic_DNA"/>
</dbReference>
<dbReference type="GO" id="GO:0031210">
    <property type="term" value="F:phosphatidylcholine binding"/>
    <property type="evidence" value="ECO:0007669"/>
    <property type="project" value="TreeGrafter"/>
</dbReference>
<evidence type="ECO:0000256" key="2">
    <source>
        <dbReference type="ARBA" id="ARBA00022516"/>
    </source>
</evidence>
<proteinExistence type="inferred from homology"/>
<evidence type="ECO:0000256" key="3">
    <source>
        <dbReference type="ARBA" id="ARBA00022679"/>
    </source>
</evidence>
<evidence type="ECO:0000256" key="9">
    <source>
        <dbReference type="SAM" id="MobiDB-lite"/>
    </source>
</evidence>
<dbReference type="InterPro" id="IPR014729">
    <property type="entry name" value="Rossmann-like_a/b/a_fold"/>
</dbReference>
<dbReference type="AlphaFoldDB" id="A0AAV0BAP7"/>
<dbReference type="PANTHER" id="PTHR10739">
    <property type="entry name" value="CYTIDYLYLTRANSFERASE"/>
    <property type="match status" value="1"/>
</dbReference>
<evidence type="ECO:0000313" key="11">
    <source>
        <dbReference type="EMBL" id="CAH7684270.1"/>
    </source>
</evidence>
<dbReference type="PANTHER" id="PTHR10739:SF13">
    <property type="entry name" value="CHOLINE-PHOSPHATE CYTIDYLYLTRANSFERASE"/>
    <property type="match status" value="1"/>
</dbReference>
<dbReference type="CDD" id="cd02174">
    <property type="entry name" value="CCT"/>
    <property type="match status" value="1"/>
</dbReference>
<protein>
    <recommendedName>
        <fullName evidence="8">choline-phosphate cytidylyltransferase</fullName>
        <ecNumber evidence="8">2.7.7.15</ecNumber>
    </recommendedName>
</protein>
<keyword evidence="7" id="KW-1208">Phospholipid metabolism</keyword>
<evidence type="ECO:0000259" key="10">
    <source>
        <dbReference type="Pfam" id="PF01467"/>
    </source>
</evidence>